<evidence type="ECO:0000313" key="4">
    <source>
        <dbReference type="Proteomes" id="UP000596742"/>
    </source>
</evidence>
<gene>
    <name evidence="3" type="ORF">MGAL_10B035684</name>
</gene>
<dbReference type="Proteomes" id="UP000596742">
    <property type="component" value="Unassembled WGS sequence"/>
</dbReference>
<dbReference type="PANTHER" id="PTHR25462:SF299">
    <property type="entry name" value="E3 UBIQUITIN-PROTEIN LIGASE TRIM56"/>
    <property type="match status" value="1"/>
</dbReference>
<dbReference type="Pfam" id="PF00643">
    <property type="entry name" value="zf-B_box"/>
    <property type="match status" value="1"/>
</dbReference>
<dbReference type="PANTHER" id="PTHR25462">
    <property type="entry name" value="BONUS, ISOFORM C-RELATED"/>
    <property type="match status" value="1"/>
</dbReference>
<sequence length="638" mass="73248">MNFLLVGLIEKHKVERPEKICMSCERIDVNKKSEAISVCIDCSDTLCSICLECHRINKSSSNHEIVDISRQGIVLNSFKNLCSEHKSKELELFCVDHNLPCCATCVSVTHRKCEKVLTIEDAASRFRETNSEDKTKNDVSDLLADIDIVIHLEKESLKNLETRNTSQMKIYNDFWANVQKKVDAIKQNQTKQYQNHFEEEKSKLKSSITDLENKKKTVANTKQILDVTIREASNVQVMIEVQKVKTQIDQNVLMLPRNLTFCEINFQLKKNVDEVDKILEKICELNSTKISKTLELSSFRDENPSSHSSRSDSESLLKFLKFNNKSDKYMKLSKRPIKKRRSRGADLEITEYDDPKTMGSYESRATESYILHATEDYSHQQTRTDIREVTDIEKRQAPGTHKKQTTGIKTRPTIETHSKPVTESYIKPVEEPYSKPVIETYSMPVTETNSKPVKETHTKPVTETNSKAVKETHNMPVTETYNKPVKETSTKTVTETYNKPVKETQSIPGTETYSKQVKETYTKPVTDIYNKPVKETHTKPMTEIYSKPVKETFTKLVTETYNKVVEETHTKPGTEAYSNPVKDTSTKPVTETYGKLLKEMNSRPPTGPQHRQAKEIDGTNKRLSAEQGFWHILRKDNI</sequence>
<dbReference type="CDD" id="cd19776">
    <property type="entry name" value="Bbox2_TRIM25_C-IV"/>
    <property type="match status" value="1"/>
</dbReference>
<keyword evidence="1" id="KW-0479">Metal-binding</keyword>
<dbReference type="SMART" id="SM00336">
    <property type="entry name" value="BBOX"/>
    <property type="match status" value="2"/>
</dbReference>
<evidence type="ECO:0000313" key="3">
    <source>
        <dbReference type="EMBL" id="VDI67596.1"/>
    </source>
</evidence>
<dbReference type="InterPro" id="IPR000315">
    <property type="entry name" value="Znf_B-box"/>
</dbReference>
<name>A0A8B6GQK7_MYTGA</name>
<dbReference type="Gene3D" id="3.30.160.60">
    <property type="entry name" value="Classic Zinc Finger"/>
    <property type="match status" value="1"/>
</dbReference>
<dbReference type="OrthoDB" id="264520at2759"/>
<evidence type="ECO:0000256" key="1">
    <source>
        <dbReference type="PROSITE-ProRule" id="PRU00024"/>
    </source>
</evidence>
<keyword evidence="1" id="KW-0862">Zinc</keyword>
<proteinExistence type="predicted"/>
<dbReference type="GO" id="GO:0005654">
    <property type="term" value="C:nucleoplasm"/>
    <property type="evidence" value="ECO:0007669"/>
    <property type="project" value="TreeGrafter"/>
</dbReference>
<accession>A0A8B6GQK7</accession>
<reference evidence="3" key="1">
    <citation type="submission" date="2018-11" db="EMBL/GenBank/DDBJ databases">
        <authorList>
            <person name="Alioto T."/>
            <person name="Alioto T."/>
        </authorList>
    </citation>
    <scope>NUCLEOTIDE SEQUENCE</scope>
</reference>
<feature type="domain" description="B box-type" evidence="2">
    <location>
        <begin position="16"/>
        <end position="68"/>
    </location>
</feature>
<keyword evidence="4" id="KW-1185">Reference proteome</keyword>
<dbReference type="EMBL" id="UYJE01008820">
    <property type="protein sequence ID" value="VDI67596.1"/>
    <property type="molecule type" value="Genomic_DNA"/>
</dbReference>
<dbReference type="PROSITE" id="PS50119">
    <property type="entry name" value="ZF_BBOX"/>
    <property type="match status" value="2"/>
</dbReference>
<dbReference type="SUPFAM" id="SSF57845">
    <property type="entry name" value="B-box zinc-binding domain"/>
    <property type="match status" value="1"/>
</dbReference>
<dbReference type="InterPro" id="IPR047153">
    <property type="entry name" value="TRIM45/56/19-like"/>
</dbReference>
<comment type="caution">
    <text evidence="3">The sequence shown here is derived from an EMBL/GenBank/DDBJ whole genome shotgun (WGS) entry which is preliminary data.</text>
</comment>
<evidence type="ECO:0000259" key="2">
    <source>
        <dbReference type="PROSITE" id="PS50119"/>
    </source>
</evidence>
<feature type="domain" description="B box-type" evidence="2">
    <location>
        <begin position="77"/>
        <end position="119"/>
    </location>
</feature>
<dbReference type="GO" id="GO:0060340">
    <property type="term" value="P:positive regulation of type I interferon-mediated signaling pathway"/>
    <property type="evidence" value="ECO:0007669"/>
    <property type="project" value="TreeGrafter"/>
</dbReference>
<dbReference type="GO" id="GO:0061630">
    <property type="term" value="F:ubiquitin protein ligase activity"/>
    <property type="evidence" value="ECO:0007669"/>
    <property type="project" value="TreeGrafter"/>
</dbReference>
<dbReference type="AlphaFoldDB" id="A0A8B6GQK7"/>
<protein>
    <recommendedName>
        <fullName evidence="2">B box-type domain-containing protein</fullName>
    </recommendedName>
</protein>
<dbReference type="GO" id="GO:0008270">
    <property type="term" value="F:zinc ion binding"/>
    <property type="evidence" value="ECO:0007669"/>
    <property type="project" value="UniProtKB-KW"/>
</dbReference>
<dbReference type="GO" id="GO:0045087">
    <property type="term" value="P:innate immune response"/>
    <property type="evidence" value="ECO:0007669"/>
    <property type="project" value="TreeGrafter"/>
</dbReference>
<organism evidence="3 4">
    <name type="scientific">Mytilus galloprovincialis</name>
    <name type="common">Mediterranean mussel</name>
    <dbReference type="NCBI Taxonomy" id="29158"/>
    <lineage>
        <taxon>Eukaryota</taxon>
        <taxon>Metazoa</taxon>
        <taxon>Spiralia</taxon>
        <taxon>Lophotrochozoa</taxon>
        <taxon>Mollusca</taxon>
        <taxon>Bivalvia</taxon>
        <taxon>Autobranchia</taxon>
        <taxon>Pteriomorphia</taxon>
        <taxon>Mytilida</taxon>
        <taxon>Mytiloidea</taxon>
        <taxon>Mytilidae</taxon>
        <taxon>Mytilinae</taxon>
        <taxon>Mytilus</taxon>
    </lineage>
</organism>
<keyword evidence="1" id="KW-0863">Zinc-finger</keyword>